<reference evidence="10" key="1">
    <citation type="submission" date="2021-01" db="EMBL/GenBank/DDBJ databases">
        <authorList>
            <person name="Corre E."/>
            <person name="Pelletier E."/>
            <person name="Niang G."/>
            <person name="Scheremetjew M."/>
            <person name="Finn R."/>
            <person name="Kale V."/>
            <person name="Holt S."/>
            <person name="Cochrane G."/>
            <person name="Meng A."/>
            <person name="Brown T."/>
            <person name="Cohen L."/>
        </authorList>
    </citation>
    <scope>NUCLEOTIDE SEQUENCE</scope>
    <source>
        <strain evidence="10">CCMP826</strain>
    </source>
</reference>
<keyword evidence="3" id="KW-1003">Cell membrane</keyword>
<evidence type="ECO:0000256" key="1">
    <source>
        <dbReference type="ARBA" id="ARBA00002598"/>
    </source>
</evidence>
<evidence type="ECO:0008006" key="11">
    <source>
        <dbReference type="Google" id="ProtNLM"/>
    </source>
</evidence>
<dbReference type="EMBL" id="HBGV01002740">
    <property type="protein sequence ID" value="CAD9472668.1"/>
    <property type="molecule type" value="Transcribed_RNA"/>
</dbReference>
<dbReference type="GO" id="GO:1903425">
    <property type="term" value="F:fluoride transmembrane transporter activity"/>
    <property type="evidence" value="ECO:0007669"/>
    <property type="project" value="TreeGrafter"/>
</dbReference>
<dbReference type="PANTHER" id="PTHR28259">
    <property type="entry name" value="FLUORIDE EXPORT PROTEIN 1-RELATED"/>
    <property type="match status" value="1"/>
</dbReference>
<evidence type="ECO:0000256" key="2">
    <source>
        <dbReference type="ARBA" id="ARBA00004651"/>
    </source>
</evidence>
<keyword evidence="4 9" id="KW-0812">Transmembrane</keyword>
<comment type="similarity">
    <text evidence="7">Belongs to the fluoride channel Fluc/FEX (TC 1.A.43) family.</text>
</comment>
<gene>
    <name evidence="10" type="ORF">HTAM1171_LOCUS1679</name>
</gene>
<dbReference type="Pfam" id="PF02537">
    <property type="entry name" value="CRCB"/>
    <property type="match status" value="1"/>
</dbReference>
<feature type="transmembrane region" description="Helical" evidence="9">
    <location>
        <begin position="116"/>
        <end position="136"/>
    </location>
</feature>
<dbReference type="HAMAP" id="MF_00454">
    <property type="entry name" value="FluC"/>
    <property type="match status" value="1"/>
</dbReference>
<evidence type="ECO:0000256" key="9">
    <source>
        <dbReference type="SAM" id="Phobius"/>
    </source>
</evidence>
<keyword evidence="5 9" id="KW-1133">Transmembrane helix</keyword>
<feature type="transmembrane region" description="Helical" evidence="9">
    <location>
        <begin position="148"/>
        <end position="170"/>
    </location>
</feature>
<evidence type="ECO:0000256" key="3">
    <source>
        <dbReference type="ARBA" id="ARBA00022475"/>
    </source>
</evidence>
<dbReference type="PANTHER" id="PTHR28259:SF1">
    <property type="entry name" value="FLUORIDE EXPORT PROTEIN 1-RELATED"/>
    <property type="match status" value="1"/>
</dbReference>
<dbReference type="GO" id="GO:0005886">
    <property type="term" value="C:plasma membrane"/>
    <property type="evidence" value="ECO:0007669"/>
    <property type="project" value="UniProtKB-SubCell"/>
</dbReference>
<name>A0A7S2GVB8_9STRA</name>
<sequence>MTAGPLTPFVSPLVTDCAAVGVGAVCGALARHNIGRIATDKIASNPERFSHLTGWHTAGINVLGSFVLGGVFGSPVIDPAAAVNSNKIPPPTSSAAASKATTNAVRQFGLTPRQKLMVGVGFCGSFTTFSTFSVDVVNMVGKGQMGKAAAYVMTNNVGGVAAAAMGMMVARRLFGC</sequence>
<evidence type="ECO:0000256" key="6">
    <source>
        <dbReference type="ARBA" id="ARBA00023136"/>
    </source>
</evidence>
<evidence type="ECO:0000256" key="4">
    <source>
        <dbReference type="ARBA" id="ARBA00022692"/>
    </source>
</evidence>
<evidence type="ECO:0000256" key="8">
    <source>
        <dbReference type="ARBA" id="ARBA00035585"/>
    </source>
</evidence>
<evidence type="ECO:0000313" key="10">
    <source>
        <dbReference type="EMBL" id="CAD9472668.1"/>
    </source>
</evidence>
<comment type="catalytic activity">
    <reaction evidence="8">
        <text>fluoride(in) = fluoride(out)</text>
        <dbReference type="Rhea" id="RHEA:76159"/>
        <dbReference type="ChEBI" id="CHEBI:17051"/>
    </reaction>
    <physiologicalReaction direction="left-to-right" evidence="8">
        <dbReference type="Rhea" id="RHEA:76160"/>
    </physiologicalReaction>
</comment>
<dbReference type="AlphaFoldDB" id="A0A7S2GVB8"/>
<protein>
    <recommendedName>
        <fullName evidence="11">Fluoride ion transporter CrcB</fullName>
    </recommendedName>
</protein>
<comment type="subcellular location">
    <subcellularLocation>
        <location evidence="2">Cell membrane</location>
        <topology evidence="2">Multi-pass membrane protein</topology>
    </subcellularLocation>
</comment>
<organism evidence="10">
    <name type="scientific">Helicotheca tamesis</name>
    <dbReference type="NCBI Taxonomy" id="374047"/>
    <lineage>
        <taxon>Eukaryota</taxon>
        <taxon>Sar</taxon>
        <taxon>Stramenopiles</taxon>
        <taxon>Ochrophyta</taxon>
        <taxon>Bacillariophyta</taxon>
        <taxon>Mediophyceae</taxon>
        <taxon>Lithodesmiophycidae</taxon>
        <taxon>Lithodesmiales</taxon>
        <taxon>Lithodesmiaceae</taxon>
        <taxon>Helicotheca</taxon>
    </lineage>
</organism>
<keyword evidence="6 9" id="KW-0472">Membrane</keyword>
<evidence type="ECO:0000256" key="7">
    <source>
        <dbReference type="ARBA" id="ARBA00035120"/>
    </source>
</evidence>
<evidence type="ECO:0000256" key="5">
    <source>
        <dbReference type="ARBA" id="ARBA00022989"/>
    </source>
</evidence>
<dbReference type="InterPro" id="IPR003691">
    <property type="entry name" value="FluC"/>
</dbReference>
<comment type="function">
    <text evidence="1">Fluoride channel required for the rapid expulsion of cytoplasmic fluoride.</text>
</comment>
<proteinExistence type="inferred from homology"/>
<accession>A0A7S2GVB8</accession>